<feature type="transmembrane region" description="Helical" evidence="5">
    <location>
        <begin position="42"/>
        <end position="67"/>
    </location>
</feature>
<proteinExistence type="predicted"/>
<accession>A0A9P1DIR1</accession>
<reference evidence="8" key="1">
    <citation type="submission" date="2022-10" db="EMBL/GenBank/DDBJ databases">
        <authorList>
            <person name="Chen Y."/>
            <person name="Dougan E. K."/>
            <person name="Chan C."/>
            <person name="Rhodes N."/>
            <person name="Thang M."/>
        </authorList>
    </citation>
    <scope>NUCLEOTIDE SEQUENCE</scope>
</reference>
<protein>
    <submittedName>
        <fullName evidence="9">Catechol O-methyltransferase</fullName>
    </submittedName>
</protein>
<evidence type="ECO:0000313" key="10">
    <source>
        <dbReference type="Proteomes" id="UP001152797"/>
    </source>
</evidence>
<feature type="signal peptide" evidence="6">
    <location>
        <begin position="1"/>
        <end position="21"/>
    </location>
</feature>
<feature type="transmembrane region" description="Helical" evidence="5">
    <location>
        <begin position="6"/>
        <end position="30"/>
    </location>
</feature>
<dbReference type="EMBL" id="CAMXCT030004970">
    <property type="protein sequence ID" value="CAL4798238.1"/>
    <property type="molecule type" value="Genomic_DNA"/>
</dbReference>
<evidence type="ECO:0000313" key="9">
    <source>
        <dbReference type="EMBL" id="CAL4798238.1"/>
    </source>
</evidence>
<feature type="chain" id="PRO_5043271458" evidence="6">
    <location>
        <begin position="22"/>
        <end position="457"/>
    </location>
</feature>
<organism evidence="8">
    <name type="scientific">Cladocopium goreaui</name>
    <dbReference type="NCBI Taxonomy" id="2562237"/>
    <lineage>
        <taxon>Eukaryota</taxon>
        <taxon>Sar</taxon>
        <taxon>Alveolata</taxon>
        <taxon>Dinophyceae</taxon>
        <taxon>Suessiales</taxon>
        <taxon>Symbiodiniaceae</taxon>
        <taxon>Cladocopium</taxon>
    </lineage>
</organism>
<comment type="caution">
    <text evidence="8">The sequence shown here is derived from an EMBL/GenBank/DDBJ whole genome shotgun (WGS) entry which is preliminary data.</text>
</comment>
<evidence type="ECO:0000259" key="7">
    <source>
        <dbReference type="PROSITE" id="PS01358"/>
    </source>
</evidence>
<keyword evidence="6" id="KW-0732">Signal</keyword>
<dbReference type="PROSITE" id="PS01358">
    <property type="entry name" value="ZF_RANBP2_1"/>
    <property type="match status" value="1"/>
</dbReference>
<evidence type="ECO:0000256" key="3">
    <source>
        <dbReference type="ARBA" id="ARBA00022833"/>
    </source>
</evidence>
<keyword evidence="5" id="KW-0812">Transmembrane</keyword>
<keyword evidence="2" id="KW-0863">Zinc-finger</keyword>
<dbReference type="EMBL" id="CAMXCT020004970">
    <property type="protein sequence ID" value="CAL1164301.1"/>
    <property type="molecule type" value="Genomic_DNA"/>
</dbReference>
<keyword evidence="1" id="KW-0479">Metal-binding</keyword>
<dbReference type="GO" id="GO:0008270">
    <property type="term" value="F:zinc ion binding"/>
    <property type="evidence" value="ECO:0007669"/>
    <property type="project" value="UniProtKB-KW"/>
</dbReference>
<keyword evidence="10" id="KW-1185">Reference proteome</keyword>
<evidence type="ECO:0000256" key="1">
    <source>
        <dbReference type="ARBA" id="ARBA00022723"/>
    </source>
</evidence>
<keyword evidence="3" id="KW-0862">Zinc</keyword>
<feature type="compositionally biased region" description="Pro residues" evidence="4">
    <location>
        <begin position="231"/>
        <end position="245"/>
    </location>
</feature>
<evidence type="ECO:0000256" key="6">
    <source>
        <dbReference type="SAM" id="SignalP"/>
    </source>
</evidence>
<feature type="domain" description="RanBP2-type" evidence="7">
    <location>
        <begin position="109"/>
        <end position="128"/>
    </location>
</feature>
<gene>
    <name evidence="8" type="ORF">C1SCF055_LOCUS36143</name>
</gene>
<name>A0A9P1DIR1_9DINO</name>
<evidence type="ECO:0000256" key="5">
    <source>
        <dbReference type="SAM" id="Phobius"/>
    </source>
</evidence>
<dbReference type="EMBL" id="CAMXCT010004970">
    <property type="protein sequence ID" value="CAI4010926.1"/>
    <property type="molecule type" value="Genomic_DNA"/>
</dbReference>
<keyword evidence="5" id="KW-0472">Membrane</keyword>
<reference evidence="9 10" key="2">
    <citation type="submission" date="2024-05" db="EMBL/GenBank/DDBJ databases">
        <authorList>
            <person name="Chen Y."/>
            <person name="Shah S."/>
            <person name="Dougan E. K."/>
            <person name="Thang M."/>
            <person name="Chan C."/>
        </authorList>
    </citation>
    <scope>NUCLEOTIDE SEQUENCE [LARGE SCALE GENOMIC DNA]</scope>
</reference>
<dbReference type="Proteomes" id="UP001152797">
    <property type="component" value="Unassembled WGS sequence"/>
</dbReference>
<dbReference type="AlphaFoldDB" id="A0A9P1DIR1"/>
<sequence length="457" mass="50596">RACFAVRWLLAGFWCLRNVLCLCPVLTLASPLAGLRGHSRDFLLDIFFMRLVLFSVLALVVNCGFLLDFEAAIQKAEGYGKSDLGQDPSFLRAIAARAHSIAKMNSSTWTCKRCYADNNEEANYCHRCGEYWESSYQNGGGGYRKQDGAQQWPTLPNNGNRRRSHRANRAGYGHGGQGQAPKSPRRQKGGGGKGEKNAPKSPRSHSKGRGKGNSSYNEQSGKGKGQAEEPPWVPLPPPPAPPPAPVVNADPQTVQAEAQLKSMVKIISKDLDSYPVELQEEAKKILKRQEQWTNKKLHKTVNELGKAKKALHEASVARLQHHQAWKNYLIEAVARWETFTKQFAEEEKELSDKVNAAKEAVEAAKKAHLAAAKVERITDDEAVTISDDELMEPKPDAARNIQEGIEQMTHSLHQVKTKADEIVTADEQAYKKARIREPEEGFAGPSASTPHFAMADK</sequence>
<feature type="region of interest" description="Disordered" evidence="4">
    <location>
        <begin position="435"/>
        <end position="457"/>
    </location>
</feature>
<feature type="region of interest" description="Disordered" evidence="4">
    <location>
        <begin position="139"/>
        <end position="249"/>
    </location>
</feature>
<keyword evidence="5" id="KW-1133">Transmembrane helix</keyword>
<dbReference type="InterPro" id="IPR001876">
    <property type="entry name" value="Znf_RanBP2"/>
</dbReference>
<evidence type="ECO:0000256" key="4">
    <source>
        <dbReference type="SAM" id="MobiDB-lite"/>
    </source>
</evidence>
<feature type="compositionally biased region" description="Polar residues" evidence="4">
    <location>
        <begin position="148"/>
        <end position="159"/>
    </location>
</feature>
<evidence type="ECO:0000313" key="8">
    <source>
        <dbReference type="EMBL" id="CAI4010926.1"/>
    </source>
</evidence>
<feature type="non-terminal residue" evidence="8">
    <location>
        <position position="1"/>
    </location>
</feature>
<evidence type="ECO:0000256" key="2">
    <source>
        <dbReference type="ARBA" id="ARBA00022771"/>
    </source>
</evidence>